<evidence type="ECO:0000256" key="10">
    <source>
        <dbReference type="ARBA" id="ARBA00022695"/>
    </source>
</evidence>
<dbReference type="UniPathway" id="UPA00557">
    <property type="reaction ID" value="UER00614"/>
</dbReference>
<keyword evidence="20" id="KW-1185">Reference proteome</keyword>
<dbReference type="EMBL" id="ML978714">
    <property type="protein sequence ID" value="KAF2089595.1"/>
    <property type="molecule type" value="Genomic_DNA"/>
</dbReference>
<feature type="transmembrane region" description="Helical" evidence="16">
    <location>
        <begin position="388"/>
        <end position="405"/>
    </location>
</feature>
<dbReference type="InterPro" id="IPR016720">
    <property type="entry name" value="PC_Trfase_euk"/>
</dbReference>
<keyword evidence="9 16" id="KW-0812">Transmembrane</keyword>
<accession>A0A6A5YCH6</accession>
<feature type="transmembrane region" description="Helical" evidence="16">
    <location>
        <begin position="168"/>
        <end position="185"/>
    </location>
</feature>
<evidence type="ECO:0000256" key="12">
    <source>
        <dbReference type="ARBA" id="ARBA00023098"/>
    </source>
</evidence>
<keyword evidence="8 16" id="KW-0808">Transferase</keyword>
<dbReference type="PANTHER" id="PTHR13773:SF8">
    <property type="entry name" value="PHOSPHATIDATE CYTIDYLYLTRANSFERASE, PHOTORECEPTOR-SPECIFIC"/>
    <property type="match status" value="1"/>
</dbReference>
<dbReference type="InterPro" id="IPR000374">
    <property type="entry name" value="PC_trans"/>
</dbReference>
<comment type="subcellular location">
    <subcellularLocation>
        <location evidence="2">Membrane</location>
        <topology evidence="2">Multi-pass membrane protein</topology>
    </subcellularLocation>
</comment>
<dbReference type="GO" id="GO:0005789">
    <property type="term" value="C:endoplasmic reticulum membrane"/>
    <property type="evidence" value="ECO:0007669"/>
    <property type="project" value="TreeGrafter"/>
</dbReference>
<feature type="transmembrane region" description="Helical" evidence="16">
    <location>
        <begin position="263"/>
        <end position="282"/>
    </location>
</feature>
<keyword evidence="11 16" id="KW-1133">Transmembrane helix</keyword>
<evidence type="ECO:0000256" key="17">
    <source>
        <dbReference type="RuleBase" id="RU003938"/>
    </source>
</evidence>
<comment type="catalytic activity">
    <reaction evidence="1 16 17">
        <text>a 1,2-diacyl-sn-glycero-3-phosphate + CTP + H(+) = a CDP-1,2-diacyl-sn-glycerol + diphosphate</text>
        <dbReference type="Rhea" id="RHEA:16229"/>
        <dbReference type="ChEBI" id="CHEBI:15378"/>
        <dbReference type="ChEBI" id="CHEBI:33019"/>
        <dbReference type="ChEBI" id="CHEBI:37563"/>
        <dbReference type="ChEBI" id="CHEBI:58332"/>
        <dbReference type="ChEBI" id="CHEBI:58608"/>
        <dbReference type="EC" id="2.7.7.41"/>
    </reaction>
</comment>
<feature type="transmembrane region" description="Helical" evidence="16">
    <location>
        <begin position="128"/>
        <end position="148"/>
    </location>
</feature>
<evidence type="ECO:0000313" key="19">
    <source>
        <dbReference type="EMBL" id="KAF2089595.1"/>
    </source>
</evidence>
<keyword evidence="15 16" id="KW-1208">Phospholipid metabolism</keyword>
<feature type="transmembrane region" description="Helical" evidence="16">
    <location>
        <begin position="69"/>
        <end position="86"/>
    </location>
</feature>
<dbReference type="Pfam" id="PF01148">
    <property type="entry name" value="CTP_transf_1"/>
    <property type="match status" value="1"/>
</dbReference>
<comment type="pathway">
    <text evidence="4">Lipid metabolism.</text>
</comment>
<feature type="transmembrane region" description="Helical" evidence="16">
    <location>
        <begin position="338"/>
        <end position="358"/>
    </location>
</feature>
<keyword evidence="12 16" id="KW-0443">Lipid metabolism</keyword>
<feature type="transmembrane region" description="Helical" evidence="16">
    <location>
        <begin position="92"/>
        <end position="116"/>
    </location>
</feature>
<comment type="pathway">
    <text evidence="3 16 17">Phospholipid metabolism; CDP-diacylglycerol biosynthesis; CDP-diacylglycerol from sn-glycerol 3-phosphate: step 3/3.</text>
</comment>
<feature type="transmembrane region" description="Helical" evidence="16">
    <location>
        <begin position="197"/>
        <end position="215"/>
    </location>
</feature>
<evidence type="ECO:0000256" key="6">
    <source>
        <dbReference type="ARBA" id="ARBA00012487"/>
    </source>
</evidence>
<evidence type="ECO:0000256" key="4">
    <source>
        <dbReference type="ARBA" id="ARBA00005189"/>
    </source>
</evidence>
<feature type="compositionally biased region" description="Basic and acidic residues" evidence="18">
    <location>
        <begin position="1"/>
        <end position="11"/>
    </location>
</feature>
<proteinExistence type="inferred from homology"/>
<feature type="transmembrane region" description="Helical" evidence="16">
    <location>
        <begin position="221"/>
        <end position="242"/>
    </location>
</feature>
<evidence type="ECO:0000256" key="8">
    <source>
        <dbReference type="ARBA" id="ARBA00022679"/>
    </source>
</evidence>
<dbReference type="PANTHER" id="PTHR13773">
    <property type="entry name" value="PHOSPHATIDATE CYTIDYLYLTRANSFERASE"/>
    <property type="match status" value="1"/>
</dbReference>
<protein>
    <recommendedName>
        <fullName evidence="6 16">Phosphatidate cytidylyltransferase</fullName>
        <ecNumber evidence="6 16">2.7.7.41</ecNumber>
    </recommendedName>
</protein>
<evidence type="ECO:0000256" key="18">
    <source>
        <dbReference type="SAM" id="MobiDB-lite"/>
    </source>
</evidence>
<dbReference type="PIRSF" id="PIRSF018269">
    <property type="entry name" value="PC_trans_euk"/>
    <property type="match status" value="1"/>
</dbReference>
<feature type="compositionally biased region" description="Polar residues" evidence="18">
    <location>
        <begin position="29"/>
        <end position="47"/>
    </location>
</feature>
<feature type="region of interest" description="Disordered" evidence="18">
    <location>
        <begin position="1"/>
        <end position="62"/>
    </location>
</feature>
<evidence type="ECO:0000256" key="3">
    <source>
        <dbReference type="ARBA" id="ARBA00005119"/>
    </source>
</evidence>
<dbReference type="GO" id="GO:0004605">
    <property type="term" value="F:phosphatidate cytidylyltransferase activity"/>
    <property type="evidence" value="ECO:0007669"/>
    <property type="project" value="UniProtKB-UniRule"/>
</dbReference>
<keyword evidence="14 16" id="KW-0594">Phospholipid biosynthesis</keyword>
<keyword evidence="7 16" id="KW-0444">Lipid biosynthesis</keyword>
<comment type="caution">
    <text evidence="16">Lacks conserved residue(s) required for the propagation of feature annotation.</text>
</comment>
<dbReference type="PROSITE" id="PS01315">
    <property type="entry name" value="CDS"/>
    <property type="match status" value="1"/>
</dbReference>
<dbReference type="EC" id="2.7.7.41" evidence="6 16"/>
<evidence type="ECO:0000256" key="1">
    <source>
        <dbReference type="ARBA" id="ARBA00001698"/>
    </source>
</evidence>
<reference evidence="19" key="1">
    <citation type="journal article" date="2020" name="Stud. Mycol.">
        <title>101 Dothideomycetes genomes: a test case for predicting lifestyles and emergence of pathogens.</title>
        <authorList>
            <person name="Haridas S."/>
            <person name="Albert R."/>
            <person name="Binder M."/>
            <person name="Bloem J."/>
            <person name="Labutti K."/>
            <person name="Salamov A."/>
            <person name="Andreopoulos B."/>
            <person name="Baker S."/>
            <person name="Barry K."/>
            <person name="Bills G."/>
            <person name="Bluhm B."/>
            <person name="Cannon C."/>
            <person name="Castanera R."/>
            <person name="Culley D."/>
            <person name="Daum C."/>
            <person name="Ezra D."/>
            <person name="Gonzalez J."/>
            <person name="Henrissat B."/>
            <person name="Kuo A."/>
            <person name="Liang C."/>
            <person name="Lipzen A."/>
            <person name="Lutzoni F."/>
            <person name="Magnuson J."/>
            <person name="Mondo S."/>
            <person name="Nolan M."/>
            <person name="Ohm R."/>
            <person name="Pangilinan J."/>
            <person name="Park H.-J."/>
            <person name="Ramirez L."/>
            <person name="Alfaro M."/>
            <person name="Sun H."/>
            <person name="Tritt A."/>
            <person name="Yoshinaga Y."/>
            <person name="Zwiers L.-H."/>
            <person name="Turgeon B."/>
            <person name="Goodwin S."/>
            <person name="Spatafora J."/>
            <person name="Crous P."/>
            <person name="Grigoriev I."/>
        </authorList>
    </citation>
    <scope>NUCLEOTIDE SEQUENCE</scope>
    <source>
        <strain evidence="19">CBS 121410</strain>
    </source>
</reference>
<evidence type="ECO:0000256" key="11">
    <source>
        <dbReference type="ARBA" id="ARBA00022989"/>
    </source>
</evidence>
<evidence type="ECO:0000256" key="9">
    <source>
        <dbReference type="ARBA" id="ARBA00022692"/>
    </source>
</evidence>
<evidence type="ECO:0000256" key="13">
    <source>
        <dbReference type="ARBA" id="ARBA00023136"/>
    </source>
</evidence>
<evidence type="ECO:0000313" key="20">
    <source>
        <dbReference type="Proteomes" id="UP000799776"/>
    </source>
</evidence>
<evidence type="ECO:0000256" key="2">
    <source>
        <dbReference type="ARBA" id="ARBA00004141"/>
    </source>
</evidence>
<dbReference type="OrthoDB" id="10260889at2759"/>
<evidence type="ECO:0000256" key="7">
    <source>
        <dbReference type="ARBA" id="ARBA00022516"/>
    </source>
</evidence>
<comment type="similarity">
    <text evidence="5 16 17">Belongs to the CDS family.</text>
</comment>
<organism evidence="19 20">
    <name type="scientific">Saccharata proteae CBS 121410</name>
    <dbReference type="NCBI Taxonomy" id="1314787"/>
    <lineage>
        <taxon>Eukaryota</taxon>
        <taxon>Fungi</taxon>
        <taxon>Dikarya</taxon>
        <taxon>Ascomycota</taxon>
        <taxon>Pezizomycotina</taxon>
        <taxon>Dothideomycetes</taxon>
        <taxon>Dothideomycetes incertae sedis</taxon>
        <taxon>Botryosphaeriales</taxon>
        <taxon>Saccharataceae</taxon>
        <taxon>Saccharata</taxon>
    </lineage>
</organism>
<dbReference type="Proteomes" id="UP000799776">
    <property type="component" value="Unassembled WGS sequence"/>
</dbReference>
<evidence type="ECO:0000256" key="5">
    <source>
        <dbReference type="ARBA" id="ARBA00010185"/>
    </source>
</evidence>
<sequence length="457" mass="51780">MAKPRRDVKFSHRERRGSGSSGKPRRPSNSMSDISESASDHGNTSGNGAVEKTEEPPQMSEYEKKKQTFITRTIWTFVMIATFFGAMFAGHIYIIIIVTAVQIISFKEVIAISNVPSRARSLRFTKSLNWYFLGTTMYFLYGESVIYYFKHIILVDKVLLPFATHHRFISFMLYVMGFVFFVGSLQKGHYKFQFTQFAWTHMALYLIVVQAHFIMNNIFEGMIWFFLPVSLVITNDIFAYICGITFGRTQLIKISPKKTVEGFLGAWLFTVLFGLFLTNILMRYKYFICPVNDLGANVLTGLQCDVNPVFIPHVYTLPVDFPAWTHIPSSFTIAPMQFHILNFATFASLIAPFGGFFASGLKRTFKIKDFGDSIPGHGGMTDRMDCQFIMGFFAFMYYSSFIAIYKASVGGVIETAITGLSLEEQMEVVKGLSKHLVNQGAISPKVVEYLTGQLAKR</sequence>
<gene>
    <name evidence="19" type="ORF">K490DRAFT_55185</name>
</gene>
<keyword evidence="13 16" id="KW-0472">Membrane</keyword>
<dbReference type="AlphaFoldDB" id="A0A6A5YCH6"/>
<keyword evidence="10 16" id="KW-0548">Nucleotidyltransferase</keyword>
<dbReference type="GO" id="GO:0016024">
    <property type="term" value="P:CDP-diacylglycerol biosynthetic process"/>
    <property type="evidence" value="ECO:0007669"/>
    <property type="project" value="UniProtKB-UniRule"/>
</dbReference>
<evidence type="ECO:0000256" key="16">
    <source>
        <dbReference type="PIRNR" id="PIRNR018269"/>
    </source>
</evidence>
<feature type="compositionally biased region" description="Basic and acidic residues" evidence="18">
    <location>
        <begin position="51"/>
        <end position="62"/>
    </location>
</feature>
<evidence type="ECO:0000256" key="15">
    <source>
        <dbReference type="ARBA" id="ARBA00023264"/>
    </source>
</evidence>
<name>A0A6A5YCH6_9PEZI</name>
<evidence type="ECO:0000256" key="14">
    <source>
        <dbReference type="ARBA" id="ARBA00023209"/>
    </source>
</evidence>